<sequence>MASFSGSSSRGGFAPRRGRGRGGRVPFFAKPREQMKPDLERHPLGDLIKEFRSSDLSLKPADLAEISDCQYVASYNWLNDKAPTIVVPGKPPQWTPLHTPARLPEDNGQYFRDPNAAMYPDYPMAPVVHAIVETNPEFDTANTDLFACGSTLGNLLRFARGIDKAFRFDVEVVGETVFFIRKENDPKEVIKDIRGFGHTFPEANTTWEHSVKGSETHQRIIQYEFGGLNCLVRFESDGYIREAPAANDTAPAKTDVSHDDVLRELENAAISRPSNTATGTTGALKIRRDGSTISQQSIFDLKTRSGKRKKDIDMSDVHPVLWIKQISNFIVAYHDGAGLFEDVRVQNVKNDVQAWARDNKNGIRRFATLLDSIVDIARSNASKLLEVYCPGADRLEIRVQYGDGVHALPAGLVDRWERTDTDFMSTQDGASDEFEYGDGGIDLEDRYDLETFSDDSGSDPDYTACSAHDCGYCGKCDYNAAEERVAPSLTLNIFSGRSTSYISASSAHAPNPHIGYNFRLPHLVSGGRSSTAVEADEAVYSNDGEPLANEHDRRHFKNIRGISRTALARLVLHVVDPKKELPFGNSRVTQRKEGSFHHAVFLTIERSHQVTLEYVLKIPAHDTRGEWQIDDNVALKSEAQLMQHIWHHTSCPVPEAVAYDGSLENAIGAPYVLMNKMEGISATDMWIGQPYKTIKEAESHLRADDPPLE</sequence>
<keyword evidence="3" id="KW-1185">Reference proteome</keyword>
<dbReference type="Proteomes" id="UP001199106">
    <property type="component" value="Unassembled WGS sequence"/>
</dbReference>
<accession>A0AAD4FDT1</accession>
<evidence type="ECO:0008006" key="4">
    <source>
        <dbReference type="Google" id="ProtNLM"/>
    </source>
</evidence>
<proteinExistence type="predicted"/>
<evidence type="ECO:0000256" key="1">
    <source>
        <dbReference type="SAM" id="MobiDB-lite"/>
    </source>
</evidence>
<feature type="region of interest" description="Disordered" evidence="1">
    <location>
        <begin position="1"/>
        <end position="38"/>
    </location>
</feature>
<dbReference type="PANTHER" id="PTHR35179">
    <property type="entry name" value="PROTEIN CBG02620"/>
    <property type="match status" value="1"/>
</dbReference>
<gene>
    <name evidence="2" type="ORF">G6011_01920</name>
</gene>
<dbReference type="EMBL" id="JAANER010000006">
    <property type="protein sequence ID" value="KAG9187997.1"/>
    <property type="molecule type" value="Genomic_DNA"/>
</dbReference>
<dbReference type="AlphaFoldDB" id="A0AAD4FDT1"/>
<organism evidence="2 3">
    <name type="scientific">Alternaria panax</name>
    <dbReference type="NCBI Taxonomy" id="48097"/>
    <lineage>
        <taxon>Eukaryota</taxon>
        <taxon>Fungi</taxon>
        <taxon>Dikarya</taxon>
        <taxon>Ascomycota</taxon>
        <taxon>Pezizomycotina</taxon>
        <taxon>Dothideomycetes</taxon>
        <taxon>Pleosporomycetidae</taxon>
        <taxon>Pleosporales</taxon>
        <taxon>Pleosporineae</taxon>
        <taxon>Pleosporaceae</taxon>
        <taxon>Alternaria</taxon>
        <taxon>Alternaria sect. Panax</taxon>
    </lineage>
</organism>
<name>A0AAD4FDT1_9PLEO</name>
<dbReference type="PANTHER" id="PTHR35179:SF2">
    <property type="entry name" value="START DOMAIN-CONTAINING PROTEIN"/>
    <property type="match status" value="1"/>
</dbReference>
<comment type="caution">
    <text evidence="2">The sequence shown here is derived from an EMBL/GenBank/DDBJ whole genome shotgun (WGS) entry which is preliminary data.</text>
</comment>
<evidence type="ECO:0000313" key="2">
    <source>
        <dbReference type="EMBL" id="KAG9187997.1"/>
    </source>
</evidence>
<protein>
    <recommendedName>
        <fullName evidence="4">Geranylgeranyl pyrophosphate synthetase</fullName>
    </recommendedName>
</protein>
<feature type="compositionally biased region" description="Low complexity" evidence="1">
    <location>
        <begin position="1"/>
        <end position="15"/>
    </location>
</feature>
<dbReference type="Gene3D" id="3.30.200.20">
    <property type="entry name" value="Phosphorylase Kinase, domain 1"/>
    <property type="match status" value="1"/>
</dbReference>
<evidence type="ECO:0000313" key="3">
    <source>
        <dbReference type="Proteomes" id="UP001199106"/>
    </source>
</evidence>
<reference evidence="2" key="1">
    <citation type="submission" date="2021-07" db="EMBL/GenBank/DDBJ databases">
        <title>Genome Resource of American Ginseng Black Spot Pathogen Alternaria panax.</title>
        <authorList>
            <person name="Qiu C."/>
            <person name="Wang W."/>
            <person name="Liu Z."/>
        </authorList>
    </citation>
    <scope>NUCLEOTIDE SEQUENCE</scope>
    <source>
        <strain evidence="2">BNCC115425</strain>
    </source>
</reference>